<evidence type="ECO:0000313" key="12">
    <source>
        <dbReference type="EMBL" id="QZN96815.1"/>
    </source>
</evidence>
<evidence type="ECO:0000256" key="4">
    <source>
        <dbReference type="ARBA" id="ARBA00022692"/>
    </source>
</evidence>
<evidence type="ECO:0000256" key="8">
    <source>
        <dbReference type="ARBA" id="ARBA00022989"/>
    </source>
</evidence>
<keyword evidence="5 11" id="KW-0547">Nucleotide-binding</keyword>
<dbReference type="InterPro" id="IPR003820">
    <property type="entry name" value="KdpC"/>
</dbReference>
<accession>A0ABX9AUZ5</accession>
<dbReference type="PANTHER" id="PTHR30042:SF2">
    <property type="entry name" value="POTASSIUM-TRANSPORTING ATPASE KDPC SUBUNIT"/>
    <property type="match status" value="1"/>
</dbReference>
<sequence>MNLLRPAISLFILLTLIVGAGYPLLTTGLAQWWFPAQANGSLVMPEGKVRGSALIGQSFTRPDYFQGRPSATADAPYNALASSGSNLAPSNPALDEAITQRVAAWRKANPQANAFVPVELVTASASGLDPHISPAAAAWQIPRVAQARHLPEATLRQLVLENTRRPLLPFIGEPVVNVLALNMELDAVPKP</sequence>
<evidence type="ECO:0000256" key="2">
    <source>
        <dbReference type="ARBA" id="ARBA00022475"/>
    </source>
</evidence>
<dbReference type="RefSeq" id="WP_222159831.1">
    <property type="nucleotide sequence ID" value="NZ_CP081864.1"/>
</dbReference>
<dbReference type="Pfam" id="PF02669">
    <property type="entry name" value="KdpC"/>
    <property type="match status" value="1"/>
</dbReference>
<keyword evidence="9 11" id="KW-0406">Ion transport</keyword>
<comment type="subcellular location">
    <subcellularLocation>
        <location evidence="11">Cell membrane</location>
        <topology evidence="11">Single-pass membrane protein</topology>
    </subcellularLocation>
</comment>
<evidence type="ECO:0000256" key="6">
    <source>
        <dbReference type="ARBA" id="ARBA00022840"/>
    </source>
</evidence>
<evidence type="ECO:0000256" key="11">
    <source>
        <dbReference type="HAMAP-Rule" id="MF_00276"/>
    </source>
</evidence>
<evidence type="ECO:0000256" key="5">
    <source>
        <dbReference type="ARBA" id="ARBA00022741"/>
    </source>
</evidence>
<evidence type="ECO:0000256" key="10">
    <source>
        <dbReference type="ARBA" id="ARBA00023136"/>
    </source>
</evidence>
<comment type="subunit">
    <text evidence="11">The system is composed of three essential subunits: KdpA, KdpB and KdpC.</text>
</comment>
<evidence type="ECO:0000313" key="13">
    <source>
        <dbReference type="Proteomes" id="UP000825886"/>
    </source>
</evidence>
<evidence type="ECO:0000256" key="7">
    <source>
        <dbReference type="ARBA" id="ARBA00022958"/>
    </source>
</evidence>
<dbReference type="NCBIfam" id="NF001454">
    <property type="entry name" value="PRK00315.1"/>
    <property type="match status" value="1"/>
</dbReference>
<keyword evidence="8 11" id="KW-1133">Transmembrane helix</keyword>
<keyword evidence="3 11" id="KW-0633">Potassium transport</keyword>
<gene>
    <name evidence="11 12" type="primary">kdpC</name>
    <name evidence="12" type="ORF">K6K13_05230</name>
</gene>
<evidence type="ECO:0000256" key="9">
    <source>
        <dbReference type="ARBA" id="ARBA00023065"/>
    </source>
</evidence>
<keyword evidence="2 11" id="KW-1003">Cell membrane</keyword>
<keyword evidence="10 11" id="KW-0472">Membrane</keyword>
<keyword evidence="7 11" id="KW-0630">Potassium</keyword>
<dbReference type="EMBL" id="CP081864">
    <property type="protein sequence ID" value="QZN96815.1"/>
    <property type="molecule type" value="Genomic_DNA"/>
</dbReference>
<dbReference type="Proteomes" id="UP000825886">
    <property type="component" value="Chromosome"/>
</dbReference>
<reference evidence="12 13" key="1">
    <citation type="submission" date="2021-08" db="EMBL/GenBank/DDBJ databases">
        <title>Culture and genomic analysis of Symbiopectobacterium purcellii sp. nov. gen. nov., isolated from the leafhopper Empoasca decipiens.</title>
        <authorList>
            <person name="Nadal-Jimenez P."/>
            <person name="Siozios S."/>
            <person name="Halliday N."/>
            <person name="Camara M."/>
            <person name="Hurst G.D.D."/>
        </authorList>
    </citation>
    <scope>NUCLEOTIDE SEQUENCE [LARGE SCALE GENOMIC DNA]</scope>
    <source>
        <strain evidence="12 13">SyEd1</strain>
    </source>
</reference>
<keyword evidence="1 11" id="KW-0813">Transport</keyword>
<dbReference type="PANTHER" id="PTHR30042">
    <property type="entry name" value="POTASSIUM-TRANSPORTING ATPASE C CHAIN"/>
    <property type="match status" value="1"/>
</dbReference>
<comment type="similarity">
    <text evidence="11">Belongs to the KdpC family.</text>
</comment>
<dbReference type="NCBIfam" id="TIGR00681">
    <property type="entry name" value="kdpC"/>
    <property type="match status" value="1"/>
</dbReference>
<organism evidence="12 13">
    <name type="scientific">Symbiopectobacterium purcellii</name>
    <dbReference type="NCBI Taxonomy" id="2871826"/>
    <lineage>
        <taxon>Bacteria</taxon>
        <taxon>Pseudomonadati</taxon>
        <taxon>Pseudomonadota</taxon>
        <taxon>Gammaproteobacteria</taxon>
        <taxon>Enterobacterales</taxon>
        <taxon>Enterobacteriaceae</taxon>
    </lineage>
</organism>
<proteinExistence type="inferred from homology"/>
<dbReference type="PIRSF" id="PIRSF001296">
    <property type="entry name" value="K_ATPase_KdpC"/>
    <property type="match status" value="1"/>
</dbReference>
<evidence type="ECO:0000256" key="3">
    <source>
        <dbReference type="ARBA" id="ARBA00022538"/>
    </source>
</evidence>
<name>A0ABX9AUZ5_9ENTR</name>
<comment type="function">
    <text evidence="11">Part of the high-affinity ATP-driven potassium transport (or Kdp) system, which catalyzes the hydrolysis of ATP coupled with the electrogenic transport of potassium into the cytoplasm. This subunit acts as a catalytic chaperone that increases the ATP-binding affinity of the ATP-hydrolyzing subunit KdpB by the formation of a transient KdpB/KdpC/ATP ternary complex.</text>
</comment>
<keyword evidence="13" id="KW-1185">Reference proteome</keyword>
<keyword evidence="4 11" id="KW-0812">Transmembrane</keyword>
<dbReference type="HAMAP" id="MF_00276">
    <property type="entry name" value="KdpC"/>
    <property type="match status" value="1"/>
</dbReference>
<protein>
    <recommendedName>
        <fullName evidence="11">Potassium-transporting ATPase KdpC subunit</fullName>
    </recommendedName>
    <alternativeName>
        <fullName evidence="11">ATP phosphohydrolase [potassium-transporting] C chain</fullName>
    </alternativeName>
    <alternativeName>
        <fullName evidence="11">Potassium-binding and translocating subunit C</fullName>
    </alternativeName>
    <alternativeName>
        <fullName evidence="11">Potassium-translocating ATPase C chain</fullName>
    </alternativeName>
</protein>
<keyword evidence="6 11" id="KW-0067">ATP-binding</keyword>
<evidence type="ECO:0000256" key="1">
    <source>
        <dbReference type="ARBA" id="ARBA00022448"/>
    </source>
</evidence>